<name>A0A0F9VF40_9ZZZZ</name>
<comment type="caution">
    <text evidence="2">The sequence shown here is derived from an EMBL/GenBank/DDBJ whole genome shotgun (WGS) entry which is preliminary data.</text>
</comment>
<dbReference type="Pfam" id="PF05016">
    <property type="entry name" value="ParE_toxin"/>
    <property type="match status" value="1"/>
</dbReference>
<evidence type="ECO:0008006" key="3">
    <source>
        <dbReference type="Google" id="ProtNLM"/>
    </source>
</evidence>
<organism evidence="2">
    <name type="scientific">marine sediment metagenome</name>
    <dbReference type="NCBI Taxonomy" id="412755"/>
    <lineage>
        <taxon>unclassified sequences</taxon>
        <taxon>metagenomes</taxon>
        <taxon>ecological metagenomes</taxon>
    </lineage>
</organism>
<keyword evidence="1" id="KW-1277">Toxin-antitoxin system</keyword>
<dbReference type="InterPro" id="IPR035093">
    <property type="entry name" value="RelE/ParE_toxin_dom_sf"/>
</dbReference>
<dbReference type="EMBL" id="LAZR01000556">
    <property type="protein sequence ID" value="KKN64398.1"/>
    <property type="molecule type" value="Genomic_DNA"/>
</dbReference>
<protein>
    <recommendedName>
        <fullName evidence="3">Type II toxin-antitoxin system RelE/ParE family toxin</fullName>
    </recommendedName>
</protein>
<dbReference type="InterPro" id="IPR007712">
    <property type="entry name" value="RelE/ParE_toxin"/>
</dbReference>
<sequence>MGRKVPELDDPNIRELILRNYRLIYRILGEKVQIVRLFHGSRVLDFKT</sequence>
<dbReference type="Gene3D" id="3.30.2310.20">
    <property type="entry name" value="RelE-like"/>
    <property type="match status" value="1"/>
</dbReference>
<evidence type="ECO:0000313" key="2">
    <source>
        <dbReference type="EMBL" id="KKN64398.1"/>
    </source>
</evidence>
<accession>A0A0F9VF40</accession>
<dbReference type="AlphaFoldDB" id="A0A0F9VF40"/>
<proteinExistence type="predicted"/>
<reference evidence="2" key="1">
    <citation type="journal article" date="2015" name="Nature">
        <title>Complex archaea that bridge the gap between prokaryotes and eukaryotes.</title>
        <authorList>
            <person name="Spang A."/>
            <person name="Saw J.H."/>
            <person name="Jorgensen S.L."/>
            <person name="Zaremba-Niedzwiedzka K."/>
            <person name="Martijn J."/>
            <person name="Lind A.E."/>
            <person name="van Eijk R."/>
            <person name="Schleper C."/>
            <person name="Guy L."/>
            <person name="Ettema T.J."/>
        </authorList>
    </citation>
    <scope>NUCLEOTIDE SEQUENCE</scope>
</reference>
<gene>
    <name evidence="2" type="ORF">LCGC14_0491980</name>
</gene>
<evidence type="ECO:0000256" key="1">
    <source>
        <dbReference type="ARBA" id="ARBA00022649"/>
    </source>
</evidence>